<dbReference type="Proteomes" id="UP000660262">
    <property type="component" value="Unassembled WGS sequence"/>
</dbReference>
<evidence type="ECO:0000259" key="5">
    <source>
        <dbReference type="Pfam" id="PF00326"/>
    </source>
</evidence>
<sequence>MASAVSLGSLLRSSRCFSQTYRHSRHTLLALQGAPAHLDHTTFGRGGGATPVISWHAWGADDTYEYAQVPSTAEPPLLVRRRTGRETQNDKDDDVQLVLDTCSLISDTNRGFAAAGVHVASVRVSHDHARVAACVGVPASDATEDARAVDGTLHGTTGYVLDVETQRLLATIKGASAVEFTPGDGVVAAVASTPGGVADRVIFRDVATVAQLHASNDAGVDKTILQTGVLDELATVGTSRDGQLVWAALQSRGGTRAMRICAPSKNAANLDAWQNVTSEHGKNAHICAVEHHGAMGAIALHRDVDGFDTVVVGLTTHAGLRAWLTTEHPLGSRKSGALVLRNAVSIEHLVVADQAAVVFGRTAPHGASAVWVVSLPPKCDGEGKAGSLSVECAYDGALVLQPDVNASLAPPSQPYVDAVLVDDVDPVTPCTLRIHLPHGECSRIAHGDTEKASRLKTSRLLAPSDHGSTHVPITLVEKESSIPPRAVLCYVYGSYGHATTVTDVAPWLALLDADDSPAIDAIALFHIRGGGELGGCWHRAGAAPEGVARRHDDVLAAASHLRDRVGPTSTLHLSARSAGAIAAANAIAASPGTFASACLTAPFLDATEALSSAAPGSATAHFAALESAEFGHTADDAAIFCPTSRLQGAIIIGDEQPAVALLVAGADGVRAPLAGATRWLERWQQAIGTTSRAYLHVSDRVGHFDLDEDTAALEWAFHAAHAASNTEKK</sequence>
<dbReference type="InterPro" id="IPR001375">
    <property type="entry name" value="Peptidase_S9_cat"/>
</dbReference>
<dbReference type="Gene3D" id="2.130.10.120">
    <property type="entry name" value="Prolyl oligopeptidase, N-terminal domain"/>
    <property type="match status" value="1"/>
</dbReference>
<organism evidence="6 7">
    <name type="scientific">Pycnococcus provasolii</name>
    <dbReference type="NCBI Taxonomy" id="41880"/>
    <lineage>
        <taxon>Eukaryota</taxon>
        <taxon>Viridiplantae</taxon>
        <taxon>Chlorophyta</taxon>
        <taxon>Pseudoscourfieldiophyceae</taxon>
        <taxon>Pseudoscourfieldiales</taxon>
        <taxon>Pycnococcaceae</taxon>
        <taxon>Pycnococcus</taxon>
    </lineage>
</organism>
<dbReference type="SUPFAM" id="SSF53474">
    <property type="entry name" value="alpha/beta-Hydrolases"/>
    <property type="match status" value="1"/>
</dbReference>
<dbReference type="PANTHER" id="PTHR11757:SF19">
    <property type="entry name" value="PROLYL ENDOPEPTIDASE-LIKE"/>
    <property type="match status" value="1"/>
</dbReference>
<evidence type="ECO:0000313" key="6">
    <source>
        <dbReference type="EMBL" id="GHP02537.1"/>
    </source>
</evidence>
<gene>
    <name evidence="6" type="ORF">PPROV_000129300</name>
</gene>
<proteinExistence type="inferred from homology"/>
<evidence type="ECO:0000256" key="4">
    <source>
        <dbReference type="ARBA" id="ARBA00045448"/>
    </source>
</evidence>
<dbReference type="EMBL" id="BNJQ01000003">
    <property type="protein sequence ID" value="GHP02537.1"/>
    <property type="molecule type" value="Genomic_DNA"/>
</dbReference>
<feature type="domain" description="Peptidase S9 prolyl oligopeptidase catalytic" evidence="5">
    <location>
        <begin position="522"/>
        <end position="704"/>
    </location>
</feature>
<accession>A0A830HBS2</accession>
<evidence type="ECO:0000256" key="2">
    <source>
        <dbReference type="ARBA" id="ARBA00039290"/>
    </source>
</evidence>
<dbReference type="GO" id="GO:0006508">
    <property type="term" value="P:proteolysis"/>
    <property type="evidence" value="ECO:0007669"/>
    <property type="project" value="InterPro"/>
</dbReference>
<comment type="function">
    <text evidence="4">Serine peptidase whose precise substrate specificity remains unclear. Does not cleave peptides after a arginine or lysine residue. Regulates trans-Golgi network morphology and sorting by regulating the membrane binding of the AP-1 complex. May play a role in the regulation of synaptic vesicle exocytosis.</text>
</comment>
<dbReference type="OrthoDB" id="248387at2759"/>
<comment type="similarity">
    <text evidence="1">Belongs to the peptidase S9A family.</text>
</comment>
<dbReference type="InterPro" id="IPR051543">
    <property type="entry name" value="Serine_Peptidase_S9A"/>
</dbReference>
<dbReference type="Pfam" id="PF00326">
    <property type="entry name" value="Peptidase_S9"/>
    <property type="match status" value="1"/>
</dbReference>
<name>A0A830HBS2_9CHLO</name>
<dbReference type="PANTHER" id="PTHR11757">
    <property type="entry name" value="PROTEASE FAMILY S9A OLIGOPEPTIDASE"/>
    <property type="match status" value="1"/>
</dbReference>
<keyword evidence="7" id="KW-1185">Reference proteome</keyword>
<dbReference type="AlphaFoldDB" id="A0A830HBS2"/>
<dbReference type="Gene3D" id="3.40.50.1820">
    <property type="entry name" value="alpha/beta hydrolase"/>
    <property type="match status" value="1"/>
</dbReference>
<dbReference type="GO" id="GO:0008236">
    <property type="term" value="F:serine-type peptidase activity"/>
    <property type="evidence" value="ECO:0007669"/>
    <property type="project" value="InterPro"/>
</dbReference>
<dbReference type="InterPro" id="IPR029058">
    <property type="entry name" value="AB_hydrolase_fold"/>
</dbReference>
<evidence type="ECO:0000313" key="7">
    <source>
        <dbReference type="Proteomes" id="UP000660262"/>
    </source>
</evidence>
<comment type="caution">
    <text evidence="6">The sequence shown here is derived from an EMBL/GenBank/DDBJ whole genome shotgun (WGS) entry which is preliminary data.</text>
</comment>
<evidence type="ECO:0000256" key="3">
    <source>
        <dbReference type="ARBA" id="ARBA00042165"/>
    </source>
</evidence>
<evidence type="ECO:0000256" key="1">
    <source>
        <dbReference type="ARBA" id="ARBA00005228"/>
    </source>
</evidence>
<reference evidence="6" key="1">
    <citation type="submission" date="2020-10" db="EMBL/GenBank/DDBJ databases">
        <title>Unveiling of a novel bifunctional photoreceptor, Dualchrome1, isolated from a cosmopolitan green alga.</title>
        <authorList>
            <person name="Suzuki S."/>
            <person name="Kawachi M."/>
        </authorList>
    </citation>
    <scope>NUCLEOTIDE SEQUENCE</scope>
    <source>
        <strain evidence="6">NIES 2893</strain>
    </source>
</reference>
<protein>
    <recommendedName>
        <fullName evidence="2">Prolyl endopeptidase-like</fullName>
    </recommendedName>
    <alternativeName>
        <fullName evidence="3">Prolylendopeptidase-like</fullName>
    </alternativeName>
</protein>